<feature type="site" description="Important for catalytic activity" evidence="7">
    <location>
        <position position="225"/>
    </location>
</feature>
<dbReference type="InterPro" id="IPR004808">
    <property type="entry name" value="AP_endonuc_1"/>
</dbReference>
<evidence type="ECO:0000259" key="8">
    <source>
        <dbReference type="Pfam" id="PF03372"/>
    </source>
</evidence>
<organism evidence="9 10">
    <name type="scientific">Sphingomonas lacunae</name>
    <dbReference type="NCBI Taxonomy" id="2698828"/>
    <lineage>
        <taxon>Bacteria</taxon>
        <taxon>Pseudomonadati</taxon>
        <taxon>Pseudomonadota</taxon>
        <taxon>Alphaproteobacteria</taxon>
        <taxon>Sphingomonadales</taxon>
        <taxon>Sphingomonadaceae</taxon>
        <taxon>Sphingomonas</taxon>
    </lineage>
</organism>
<evidence type="ECO:0000256" key="2">
    <source>
        <dbReference type="ARBA" id="ARBA00022723"/>
    </source>
</evidence>
<name>A0A6M4AR05_9SPHN</name>
<evidence type="ECO:0000256" key="5">
    <source>
        <dbReference type="PIRSR" id="PIRSR604808-1"/>
    </source>
</evidence>
<dbReference type="InterPro" id="IPR036691">
    <property type="entry name" value="Endo/exonu/phosph_ase_sf"/>
</dbReference>
<feature type="site" description="Transition state stabilizer" evidence="7">
    <location>
        <position position="153"/>
    </location>
</feature>
<proteinExistence type="inferred from homology"/>
<evidence type="ECO:0000256" key="6">
    <source>
        <dbReference type="PIRSR" id="PIRSR604808-2"/>
    </source>
</evidence>
<dbReference type="Gene3D" id="3.60.10.10">
    <property type="entry name" value="Endonuclease/exonuclease/phosphatase"/>
    <property type="match status" value="1"/>
</dbReference>
<dbReference type="Proteomes" id="UP000503018">
    <property type="component" value="Chromosome"/>
</dbReference>
<evidence type="ECO:0000313" key="9">
    <source>
        <dbReference type="EMBL" id="QJQ31136.1"/>
    </source>
</evidence>
<keyword evidence="6" id="KW-0464">Manganese</keyword>
<dbReference type="GO" id="GO:0008311">
    <property type="term" value="F:double-stranded DNA 3'-5' DNA exonuclease activity"/>
    <property type="evidence" value="ECO:0007669"/>
    <property type="project" value="InterPro"/>
</dbReference>
<dbReference type="InterPro" id="IPR037493">
    <property type="entry name" value="ExoIII-like"/>
</dbReference>
<dbReference type="PROSITE" id="PS00726">
    <property type="entry name" value="AP_NUCLEASE_F1_1"/>
    <property type="match status" value="1"/>
</dbReference>
<feature type="active site" description="Proton acceptor" evidence="5">
    <location>
        <position position="255"/>
    </location>
</feature>
<feature type="binding site" evidence="6">
    <location>
        <position position="254"/>
    </location>
    <ligand>
        <name>Mg(2+)</name>
        <dbReference type="ChEBI" id="CHEBI:18420"/>
        <label>1</label>
    </ligand>
</feature>
<dbReference type="GO" id="GO:0003677">
    <property type="term" value="F:DNA binding"/>
    <property type="evidence" value="ECO:0007669"/>
    <property type="project" value="InterPro"/>
</dbReference>
<accession>A0A6M4AR05</accession>
<keyword evidence="2 6" id="KW-0479">Metal-binding</keyword>
<feature type="binding site" evidence="6">
    <location>
        <position position="153"/>
    </location>
    <ligand>
        <name>Mg(2+)</name>
        <dbReference type="ChEBI" id="CHEBI:18420"/>
        <label>1</label>
    </ligand>
</feature>
<feature type="binding site" evidence="6">
    <location>
        <position position="38"/>
    </location>
    <ligand>
        <name>Mg(2+)</name>
        <dbReference type="ChEBI" id="CHEBI:18420"/>
        <label>1</label>
    </ligand>
</feature>
<dbReference type="SUPFAM" id="SSF56219">
    <property type="entry name" value="DNase I-like"/>
    <property type="match status" value="1"/>
</dbReference>
<feature type="binding site" evidence="6">
    <location>
        <position position="151"/>
    </location>
    <ligand>
        <name>Mg(2+)</name>
        <dbReference type="ChEBI" id="CHEBI:18420"/>
        <label>1</label>
    </ligand>
</feature>
<evidence type="ECO:0000256" key="1">
    <source>
        <dbReference type="ARBA" id="ARBA00007092"/>
    </source>
</evidence>
<keyword evidence="3" id="KW-0378">Hydrolase</keyword>
<dbReference type="CDD" id="cd09086">
    <property type="entry name" value="ExoIII-like_AP-endo"/>
    <property type="match status" value="1"/>
</dbReference>
<feature type="active site" evidence="5">
    <location>
        <position position="109"/>
    </location>
</feature>
<evidence type="ECO:0000313" key="10">
    <source>
        <dbReference type="Proteomes" id="UP000503018"/>
    </source>
</evidence>
<keyword evidence="10" id="KW-1185">Reference proteome</keyword>
<feature type="domain" description="Endonuclease/exonuclease/phosphatase" evidence="8">
    <location>
        <begin position="8"/>
        <end position="255"/>
    </location>
</feature>
<sequence length="264" mass="30077">MTSPLRIASWNINSVRARADIVGQFLDEEAPDILCLQETKVVDELFPHELFASRGYDHIIVNGQKMHHGVAIVSKVPMARDNRFDWQANGEARHLGVALPNGVRLENVYIPAGGDIPDRDKNPKFGQKLDFLGRMIDWSGTLEHPTILVGDFNIAPLECDVWSHKALLDVVSHTPIEVETLGRLQAAANWTDLGRTFIKAPERLYTWWSYRAQDWRKSDRGRRLDHMWATPDVAPAAKGHRVHEQCRDWGKPSDHIPLVTEFHF</sequence>
<feature type="binding site" evidence="6">
    <location>
        <position position="255"/>
    </location>
    <ligand>
        <name>Mg(2+)</name>
        <dbReference type="ChEBI" id="CHEBI:18420"/>
        <label>1</label>
    </ligand>
</feature>
<comment type="cofactor">
    <cofactor evidence="6">
        <name>Mg(2+)</name>
        <dbReference type="ChEBI" id="CHEBI:18420"/>
    </cofactor>
    <cofactor evidence="6">
        <name>Mn(2+)</name>
        <dbReference type="ChEBI" id="CHEBI:29035"/>
    </cofactor>
    <text evidence="6">Probably binds two magnesium or manganese ions per subunit.</text>
</comment>
<feature type="active site" description="Proton donor/acceptor" evidence="5">
    <location>
        <position position="151"/>
    </location>
</feature>
<protein>
    <submittedName>
        <fullName evidence="9">Exodeoxyribonuclease III</fullName>
    </submittedName>
</protein>
<feature type="binding site" evidence="6">
    <location>
        <position position="11"/>
    </location>
    <ligand>
        <name>Mg(2+)</name>
        <dbReference type="ChEBI" id="CHEBI:18420"/>
        <label>1</label>
    </ligand>
</feature>
<reference evidence="9 10" key="1">
    <citation type="submission" date="2020-01" db="EMBL/GenBank/DDBJ databases">
        <title>Sphingomonas sp. strain CSW-10.</title>
        <authorList>
            <person name="Chen W.-M."/>
        </authorList>
    </citation>
    <scope>NUCLEOTIDE SEQUENCE [LARGE SCALE GENOMIC DNA]</scope>
    <source>
        <strain evidence="9 10">CSW-10</strain>
    </source>
</reference>
<dbReference type="PROSITE" id="PS51435">
    <property type="entry name" value="AP_NUCLEASE_F1_4"/>
    <property type="match status" value="1"/>
</dbReference>
<dbReference type="InterPro" id="IPR020847">
    <property type="entry name" value="AP_endonuclease_F1_BS"/>
</dbReference>
<dbReference type="GO" id="GO:0006281">
    <property type="term" value="P:DNA repair"/>
    <property type="evidence" value="ECO:0007669"/>
    <property type="project" value="InterPro"/>
</dbReference>
<dbReference type="EMBL" id="CP053015">
    <property type="protein sequence ID" value="QJQ31136.1"/>
    <property type="molecule type" value="Genomic_DNA"/>
</dbReference>
<dbReference type="Pfam" id="PF03372">
    <property type="entry name" value="Exo_endo_phos"/>
    <property type="match status" value="1"/>
</dbReference>
<dbReference type="PANTHER" id="PTHR43250">
    <property type="entry name" value="EXODEOXYRIBONUCLEASE III"/>
    <property type="match status" value="1"/>
</dbReference>
<dbReference type="RefSeq" id="WP_169943349.1">
    <property type="nucleotide sequence ID" value="NZ_CP053015.1"/>
</dbReference>
<dbReference type="NCBIfam" id="TIGR00633">
    <property type="entry name" value="xth"/>
    <property type="match status" value="1"/>
</dbReference>
<dbReference type="GO" id="GO:0004519">
    <property type="term" value="F:endonuclease activity"/>
    <property type="evidence" value="ECO:0007669"/>
    <property type="project" value="InterPro"/>
</dbReference>
<evidence type="ECO:0000256" key="3">
    <source>
        <dbReference type="ARBA" id="ARBA00022801"/>
    </source>
</evidence>
<evidence type="ECO:0000256" key="4">
    <source>
        <dbReference type="ARBA" id="ARBA00022842"/>
    </source>
</evidence>
<dbReference type="AlphaFoldDB" id="A0A6M4AR05"/>
<gene>
    <name evidence="9" type="ORF">GV829_00615</name>
</gene>
<dbReference type="InterPro" id="IPR005135">
    <property type="entry name" value="Endo/exonuclease/phosphatase"/>
</dbReference>
<feature type="site" description="Interaction with DNA substrate" evidence="7">
    <location>
        <position position="255"/>
    </location>
</feature>
<dbReference type="KEGG" id="slan:GV829_00615"/>
<comment type="similarity">
    <text evidence="1">Belongs to the DNA repair enzymes AP/ExoA family.</text>
</comment>
<evidence type="ECO:0000256" key="7">
    <source>
        <dbReference type="PIRSR" id="PIRSR604808-3"/>
    </source>
</evidence>
<dbReference type="GO" id="GO:0046872">
    <property type="term" value="F:metal ion binding"/>
    <property type="evidence" value="ECO:0007669"/>
    <property type="project" value="UniProtKB-KW"/>
</dbReference>
<keyword evidence="4 6" id="KW-0460">Magnesium</keyword>
<dbReference type="PANTHER" id="PTHR43250:SF2">
    <property type="entry name" value="EXODEOXYRIBONUCLEASE III"/>
    <property type="match status" value="1"/>
</dbReference>